<evidence type="ECO:0000313" key="10">
    <source>
        <dbReference type="EMBL" id="MBC8627469.1"/>
    </source>
</evidence>
<accession>A0ABR7P7U4</accession>
<dbReference type="HAMAP" id="MF_00503">
    <property type="entry name" value="Ribosomal_bL9"/>
    <property type="match status" value="1"/>
</dbReference>
<dbReference type="InterPro" id="IPR009027">
    <property type="entry name" value="Ribosomal_bL9/RNase_H1_N"/>
</dbReference>
<feature type="domain" description="Ribosomal protein L9" evidence="8">
    <location>
        <begin position="1"/>
        <end position="47"/>
    </location>
</feature>
<evidence type="ECO:0000256" key="2">
    <source>
        <dbReference type="ARBA" id="ARBA00022730"/>
    </source>
</evidence>
<dbReference type="Pfam" id="PF03948">
    <property type="entry name" value="Ribosomal_L9_C"/>
    <property type="match status" value="1"/>
</dbReference>
<name>A0ABR7P7U4_9FIRM</name>
<evidence type="ECO:0000256" key="3">
    <source>
        <dbReference type="ARBA" id="ARBA00022884"/>
    </source>
</evidence>
<feature type="domain" description="Large ribosomal subunit protein bL9 C-terminal" evidence="9">
    <location>
        <begin position="63"/>
        <end position="146"/>
    </location>
</feature>
<dbReference type="EMBL" id="JACRTP010000001">
    <property type="protein sequence ID" value="MBC8627469.1"/>
    <property type="molecule type" value="Genomic_DNA"/>
</dbReference>
<gene>
    <name evidence="7" type="primary">rplI</name>
    <name evidence="10" type="ORF">H8712_02300</name>
</gene>
<dbReference type="InterPro" id="IPR036935">
    <property type="entry name" value="Ribosomal_bL9_N_sf"/>
</dbReference>
<dbReference type="InterPro" id="IPR036791">
    <property type="entry name" value="Ribosomal_bL9_C_sf"/>
</dbReference>
<dbReference type="SUPFAM" id="SSF55653">
    <property type="entry name" value="Ribosomal protein L9 C-domain"/>
    <property type="match status" value="1"/>
</dbReference>
<dbReference type="NCBIfam" id="TIGR00158">
    <property type="entry name" value="L9"/>
    <property type="match status" value="1"/>
</dbReference>
<organism evidence="10 11">
    <name type="scientific">Blautia stercoris</name>
    <dbReference type="NCBI Taxonomy" id="871664"/>
    <lineage>
        <taxon>Bacteria</taxon>
        <taxon>Bacillati</taxon>
        <taxon>Bacillota</taxon>
        <taxon>Clostridia</taxon>
        <taxon>Lachnospirales</taxon>
        <taxon>Lachnospiraceae</taxon>
        <taxon>Blautia</taxon>
    </lineage>
</organism>
<dbReference type="RefSeq" id="WP_187558152.1">
    <property type="nucleotide sequence ID" value="NZ_JACRTP010000001.1"/>
</dbReference>
<evidence type="ECO:0000256" key="7">
    <source>
        <dbReference type="HAMAP-Rule" id="MF_00503"/>
    </source>
</evidence>
<dbReference type="SUPFAM" id="SSF55658">
    <property type="entry name" value="L9 N-domain-like"/>
    <property type="match status" value="1"/>
</dbReference>
<comment type="function">
    <text evidence="7">Binds to the 23S rRNA.</text>
</comment>
<dbReference type="Gene3D" id="3.10.430.100">
    <property type="entry name" value="Ribosomal protein L9, C-terminal domain"/>
    <property type="match status" value="1"/>
</dbReference>
<keyword evidence="5 7" id="KW-0687">Ribonucleoprotein</keyword>
<dbReference type="InterPro" id="IPR000244">
    <property type="entry name" value="Ribosomal_bL9"/>
</dbReference>
<keyword evidence="11" id="KW-1185">Reference proteome</keyword>
<dbReference type="Gene3D" id="3.40.5.10">
    <property type="entry name" value="Ribosomal protein L9, N-terminal domain"/>
    <property type="match status" value="1"/>
</dbReference>
<evidence type="ECO:0000313" key="11">
    <source>
        <dbReference type="Proteomes" id="UP000661649"/>
    </source>
</evidence>
<dbReference type="InterPro" id="IPR020594">
    <property type="entry name" value="Ribosomal_bL9_bac/chp"/>
</dbReference>
<protein>
    <recommendedName>
        <fullName evidence="6 7">Large ribosomal subunit protein bL9</fullName>
    </recommendedName>
</protein>
<proteinExistence type="inferred from homology"/>
<evidence type="ECO:0000256" key="6">
    <source>
        <dbReference type="ARBA" id="ARBA00035292"/>
    </source>
</evidence>
<comment type="caution">
    <text evidence="10">The sequence shown here is derived from an EMBL/GenBank/DDBJ whole genome shotgun (WGS) entry which is preliminary data.</text>
</comment>
<sequence>MKVILIEDVKSLGKKGTIVNVSDGYARNMLFPKKLGLEATPKNINDLKLQKAHEEKVAKEVFEEAKAFKAELETKEVTVGLKVGENGRTFGSVSTKELAEAVKSQLGYDIDKKKMQLSSQIKELGVVRVPIRLHPKVTAELKVNIKEMK</sequence>
<evidence type="ECO:0000256" key="1">
    <source>
        <dbReference type="ARBA" id="ARBA00010605"/>
    </source>
</evidence>
<dbReference type="InterPro" id="IPR020070">
    <property type="entry name" value="Ribosomal_bL9_N"/>
</dbReference>
<dbReference type="Pfam" id="PF01281">
    <property type="entry name" value="Ribosomal_L9_N"/>
    <property type="match status" value="1"/>
</dbReference>
<reference evidence="10 11" key="1">
    <citation type="submission" date="2020-08" db="EMBL/GenBank/DDBJ databases">
        <title>Genome public.</title>
        <authorList>
            <person name="Liu C."/>
            <person name="Sun Q."/>
        </authorList>
    </citation>
    <scope>NUCLEOTIDE SEQUENCE [LARGE SCALE GENOMIC DNA]</scope>
    <source>
        <strain evidence="10 11">3_YM_SP_D4_24.mj</strain>
    </source>
</reference>
<dbReference type="InterPro" id="IPR020069">
    <property type="entry name" value="Ribosomal_bL9_C"/>
</dbReference>
<keyword evidence="4 7" id="KW-0689">Ribosomal protein</keyword>
<evidence type="ECO:0000256" key="4">
    <source>
        <dbReference type="ARBA" id="ARBA00022980"/>
    </source>
</evidence>
<dbReference type="GO" id="GO:0005840">
    <property type="term" value="C:ribosome"/>
    <property type="evidence" value="ECO:0007669"/>
    <property type="project" value="UniProtKB-KW"/>
</dbReference>
<keyword evidence="2 7" id="KW-0699">rRNA-binding</keyword>
<evidence type="ECO:0000259" key="8">
    <source>
        <dbReference type="Pfam" id="PF01281"/>
    </source>
</evidence>
<dbReference type="Proteomes" id="UP000661649">
    <property type="component" value="Unassembled WGS sequence"/>
</dbReference>
<evidence type="ECO:0000256" key="5">
    <source>
        <dbReference type="ARBA" id="ARBA00023274"/>
    </source>
</evidence>
<dbReference type="PANTHER" id="PTHR21368">
    <property type="entry name" value="50S RIBOSOMAL PROTEIN L9"/>
    <property type="match status" value="1"/>
</dbReference>
<comment type="similarity">
    <text evidence="1 7">Belongs to the bacterial ribosomal protein bL9 family.</text>
</comment>
<evidence type="ECO:0000259" key="9">
    <source>
        <dbReference type="Pfam" id="PF03948"/>
    </source>
</evidence>
<keyword evidence="3 7" id="KW-0694">RNA-binding</keyword>